<organism evidence="2 3">
    <name type="scientific">Brumimicrobium salinarum</name>
    <dbReference type="NCBI Taxonomy" id="2058658"/>
    <lineage>
        <taxon>Bacteria</taxon>
        <taxon>Pseudomonadati</taxon>
        <taxon>Bacteroidota</taxon>
        <taxon>Flavobacteriia</taxon>
        <taxon>Flavobacteriales</taxon>
        <taxon>Crocinitomicaceae</taxon>
        <taxon>Brumimicrobium</taxon>
    </lineage>
</organism>
<dbReference type="Gene3D" id="3.40.50.150">
    <property type="entry name" value="Vaccinia Virus protein VP39"/>
    <property type="match status" value="1"/>
</dbReference>
<dbReference type="OrthoDB" id="9795634at2"/>
<dbReference type="InterPro" id="IPR029063">
    <property type="entry name" value="SAM-dependent_MTases_sf"/>
</dbReference>
<dbReference type="Proteomes" id="UP000236654">
    <property type="component" value="Unassembled WGS sequence"/>
</dbReference>
<evidence type="ECO:0000313" key="3">
    <source>
        <dbReference type="Proteomes" id="UP000236654"/>
    </source>
</evidence>
<protein>
    <recommendedName>
        <fullName evidence="1">Methyltransferase type 11 domain-containing protein</fullName>
    </recommendedName>
</protein>
<keyword evidence="3" id="KW-1185">Reference proteome</keyword>
<dbReference type="SUPFAM" id="SSF53335">
    <property type="entry name" value="S-adenosyl-L-methionine-dependent methyltransferases"/>
    <property type="match status" value="1"/>
</dbReference>
<dbReference type="GO" id="GO:0008757">
    <property type="term" value="F:S-adenosylmethionine-dependent methyltransferase activity"/>
    <property type="evidence" value="ECO:0007669"/>
    <property type="project" value="InterPro"/>
</dbReference>
<dbReference type="PANTHER" id="PTHR43861">
    <property type="entry name" value="TRANS-ACONITATE 2-METHYLTRANSFERASE-RELATED"/>
    <property type="match status" value="1"/>
</dbReference>
<dbReference type="EMBL" id="PJNI01000002">
    <property type="protein sequence ID" value="PKR81710.1"/>
    <property type="molecule type" value="Genomic_DNA"/>
</dbReference>
<dbReference type="CDD" id="cd02440">
    <property type="entry name" value="AdoMet_MTases"/>
    <property type="match status" value="1"/>
</dbReference>
<dbReference type="Pfam" id="PF08241">
    <property type="entry name" value="Methyltransf_11"/>
    <property type="match status" value="1"/>
</dbReference>
<accession>A0A2I0R5Q7</accession>
<name>A0A2I0R5Q7_9FLAO</name>
<dbReference type="AlphaFoldDB" id="A0A2I0R5Q7"/>
<reference evidence="2 3" key="1">
    <citation type="submission" date="2017-12" db="EMBL/GenBank/DDBJ databases">
        <title>The draft genome sequence of Brumimicrobium saltpan LHR20.</title>
        <authorList>
            <person name="Do Z.-J."/>
            <person name="Luo H.-R."/>
        </authorList>
    </citation>
    <scope>NUCLEOTIDE SEQUENCE [LARGE SCALE GENOMIC DNA]</scope>
    <source>
        <strain evidence="2 3">LHR20</strain>
    </source>
</reference>
<proteinExistence type="predicted"/>
<evidence type="ECO:0000259" key="1">
    <source>
        <dbReference type="Pfam" id="PF08241"/>
    </source>
</evidence>
<feature type="domain" description="Methyltransferase type 11" evidence="1">
    <location>
        <begin position="47"/>
        <end position="138"/>
    </location>
</feature>
<comment type="caution">
    <text evidence="2">The sequence shown here is derived from an EMBL/GenBank/DDBJ whole genome shotgun (WGS) entry which is preliminary data.</text>
</comment>
<gene>
    <name evidence="2" type="ORF">CW751_04065</name>
</gene>
<evidence type="ECO:0000313" key="2">
    <source>
        <dbReference type="EMBL" id="PKR81710.1"/>
    </source>
</evidence>
<dbReference type="RefSeq" id="WP_101333724.1">
    <property type="nucleotide sequence ID" value="NZ_PJNI01000002.1"/>
</dbReference>
<sequence>MSNSEKYWERMSKNIRDQSQTYNKHSDISSKDASFVKKYLSKTDNILDIGSGSGAVTNKLLEHVNHVTAVETFRGLSEFINKGENIIVINAKIEGFYIHKQFDAVISTGVLQFFKKIDAEDIYTNIYEMVKPGGLFIMRLHCGLKETVVINHSKELDQEYFAEFRQVDEEKKLLEQIGFSEVQIIDEAPEELNVYDNTRHFMFVCKK</sequence>
<dbReference type="InterPro" id="IPR013216">
    <property type="entry name" value="Methyltransf_11"/>
</dbReference>